<evidence type="ECO:0000313" key="4">
    <source>
        <dbReference type="Proteomes" id="UP000596739"/>
    </source>
</evidence>
<accession>A0ABS1EQE3</accession>
<dbReference type="RefSeq" id="WP_200269864.1">
    <property type="nucleotide sequence ID" value="NZ_JAENHN010000037.1"/>
</dbReference>
<organism evidence="3 4">
    <name type="scientific">Clostridium yunnanense</name>
    <dbReference type="NCBI Taxonomy" id="2800325"/>
    <lineage>
        <taxon>Bacteria</taxon>
        <taxon>Bacillati</taxon>
        <taxon>Bacillota</taxon>
        <taxon>Clostridia</taxon>
        <taxon>Eubacteriales</taxon>
        <taxon>Clostridiaceae</taxon>
        <taxon>Clostridium</taxon>
    </lineage>
</organism>
<dbReference type="Pfam" id="PF10552">
    <property type="entry name" value="ORF6C"/>
    <property type="match status" value="1"/>
</dbReference>
<evidence type="ECO:0000259" key="1">
    <source>
        <dbReference type="Pfam" id="PF10543"/>
    </source>
</evidence>
<dbReference type="InterPro" id="IPR018873">
    <property type="entry name" value="KilA-N_DNA-bd_domain"/>
</dbReference>
<dbReference type="InterPro" id="IPR018878">
    <property type="entry name" value="ORF6C_dom"/>
</dbReference>
<sequence length="253" mass="29462">MSNLIKINNQQLEVKEFKGQKVVTFKDIDRLHERAEGTAKRNFNANAKHFVEGVDFYFVKPADVKKYEIRTSEINNAGSYLITESGYLMLVKSLTDNLAWKVQKEFVSNYFRLKEIVRADGIKVISLLHAEVGELIAATSQIENRVENLENTMTIDYSQQLILQELARSTAIEAMRGKENKAYKDSSLRSKVFSQVWKDYKEYFNVNSYRNTSRVEFMKAKEYLRNWKPQGKLLRSIEDLNNDVEKIEEGFIC</sequence>
<keyword evidence="4" id="KW-1185">Reference proteome</keyword>
<dbReference type="EMBL" id="JAENHN010000037">
    <property type="protein sequence ID" value="MBK1811559.1"/>
    <property type="molecule type" value="Genomic_DNA"/>
</dbReference>
<protein>
    <submittedName>
        <fullName evidence="3">ORF6C domain-containing protein</fullName>
    </submittedName>
</protein>
<gene>
    <name evidence="3" type="ORF">JHL18_13100</name>
</gene>
<evidence type="ECO:0000313" key="3">
    <source>
        <dbReference type="EMBL" id="MBK1811559.1"/>
    </source>
</evidence>
<comment type="caution">
    <text evidence="3">The sequence shown here is derived from an EMBL/GenBank/DDBJ whole genome shotgun (WGS) entry which is preliminary data.</text>
</comment>
<proteinExistence type="predicted"/>
<name>A0ABS1EQE3_9CLOT</name>
<feature type="domain" description="KilA-N DNA-binding" evidence="1">
    <location>
        <begin position="13"/>
        <end position="93"/>
    </location>
</feature>
<dbReference type="Proteomes" id="UP000596739">
    <property type="component" value="Unassembled WGS sequence"/>
</dbReference>
<feature type="domain" description="ORF6C" evidence="2">
    <location>
        <begin position="131"/>
        <end position="237"/>
    </location>
</feature>
<evidence type="ECO:0000259" key="2">
    <source>
        <dbReference type="Pfam" id="PF10552"/>
    </source>
</evidence>
<dbReference type="Pfam" id="PF10543">
    <property type="entry name" value="ORF6N"/>
    <property type="match status" value="1"/>
</dbReference>
<reference evidence="4" key="1">
    <citation type="submission" date="2021-01" db="EMBL/GenBank/DDBJ databases">
        <title>Genome public.</title>
        <authorList>
            <person name="Liu C."/>
            <person name="Sun Q."/>
        </authorList>
    </citation>
    <scope>NUCLEOTIDE SEQUENCE [LARGE SCALE GENOMIC DNA]</scope>
    <source>
        <strain evidence="4">YIM B02505</strain>
    </source>
</reference>